<evidence type="ECO:0000256" key="2">
    <source>
        <dbReference type="ARBA" id="ARBA00022723"/>
    </source>
</evidence>
<accession>A0ABP4ZP39</accession>
<feature type="domain" description="VapC50 C-terminal" evidence="6">
    <location>
        <begin position="128"/>
        <end position="179"/>
    </location>
</feature>
<evidence type="ECO:0000259" key="5">
    <source>
        <dbReference type="Pfam" id="PF13470"/>
    </source>
</evidence>
<keyword evidence="8" id="KW-1185">Reference proteome</keyword>
<dbReference type="Pfam" id="PF26343">
    <property type="entry name" value="VapC50_C"/>
    <property type="match status" value="1"/>
</dbReference>
<dbReference type="InterPro" id="IPR029060">
    <property type="entry name" value="PIN-like_dom_sf"/>
</dbReference>
<dbReference type="InterPro" id="IPR002716">
    <property type="entry name" value="PIN_dom"/>
</dbReference>
<keyword evidence="2" id="KW-0479">Metal-binding</keyword>
<dbReference type="Pfam" id="PF13470">
    <property type="entry name" value="PIN_3"/>
    <property type="match status" value="1"/>
</dbReference>
<keyword evidence="1" id="KW-0540">Nuclease</keyword>
<proteinExistence type="predicted"/>
<gene>
    <name evidence="7" type="ORF">GCM10009751_25040</name>
</gene>
<evidence type="ECO:0000256" key="4">
    <source>
        <dbReference type="ARBA" id="ARBA00022842"/>
    </source>
</evidence>
<name>A0ABP4ZP39_9MICO</name>
<dbReference type="RefSeq" id="WP_344103307.1">
    <property type="nucleotide sequence ID" value="NZ_BAAANL010000005.1"/>
</dbReference>
<keyword evidence="3" id="KW-0378">Hydrolase</keyword>
<dbReference type="EMBL" id="BAAANL010000005">
    <property type="protein sequence ID" value="GAA1865917.1"/>
    <property type="molecule type" value="Genomic_DNA"/>
</dbReference>
<feature type="domain" description="PIN" evidence="5">
    <location>
        <begin position="5"/>
        <end position="110"/>
    </location>
</feature>
<protein>
    <submittedName>
        <fullName evidence="7">PIN domain-containing protein</fullName>
    </submittedName>
</protein>
<evidence type="ECO:0000256" key="1">
    <source>
        <dbReference type="ARBA" id="ARBA00022722"/>
    </source>
</evidence>
<evidence type="ECO:0000313" key="8">
    <source>
        <dbReference type="Proteomes" id="UP001501094"/>
    </source>
</evidence>
<evidence type="ECO:0000313" key="7">
    <source>
        <dbReference type="EMBL" id="GAA1865917.1"/>
    </source>
</evidence>
<organism evidence="7 8">
    <name type="scientific">Myceligenerans crystallogenes</name>
    <dbReference type="NCBI Taxonomy" id="316335"/>
    <lineage>
        <taxon>Bacteria</taxon>
        <taxon>Bacillati</taxon>
        <taxon>Actinomycetota</taxon>
        <taxon>Actinomycetes</taxon>
        <taxon>Micrococcales</taxon>
        <taxon>Promicromonosporaceae</taxon>
        <taxon>Myceligenerans</taxon>
    </lineage>
</organism>
<comment type="caution">
    <text evidence="7">The sequence shown here is derived from an EMBL/GenBank/DDBJ whole genome shotgun (WGS) entry which is preliminary data.</text>
</comment>
<keyword evidence="4" id="KW-0460">Magnesium</keyword>
<sequence>MMTHRAVIDTCVLLPITLCDTLLRLAYRDVFAPQWTDHILAELERNLGPVAHLDQDAVARRVGTMRRAFPLAMVTGYEPLIDQMRNDPRDRHVAAAAVHSESKQIVTANLKDFPDHALAPYGIAAVHPDDFLLSLLESRPGEVIAAIRHQAQSYRKPPMSVPDLLGKLKQFVPAFVDDLSALTS</sequence>
<reference evidence="8" key="1">
    <citation type="journal article" date="2019" name="Int. J. Syst. Evol. Microbiol.">
        <title>The Global Catalogue of Microorganisms (GCM) 10K type strain sequencing project: providing services to taxonomists for standard genome sequencing and annotation.</title>
        <authorList>
            <consortium name="The Broad Institute Genomics Platform"/>
            <consortium name="The Broad Institute Genome Sequencing Center for Infectious Disease"/>
            <person name="Wu L."/>
            <person name="Ma J."/>
        </authorList>
    </citation>
    <scope>NUCLEOTIDE SEQUENCE [LARGE SCALE GENOMIC DNA]</scope>
    <source>
        <strain evidence="8">JCM 14326</strain>
    </source>
</reference>
<dbReference type="SUPFAM" id="SSF88723">
    <property type="entry name" value="PIN domain-like"/>
    <property type="match status" value="1"/>
</dbReference>
<dbReference type="InterPro" id="IPR058652">
    <property type="entry name" value="VapC50_C"/>
</dbReference>
<evidence type="ECO:0000259" key="6">
    <source>
        <dbReference type="Pfam" id="PF26343"/>
    </source>
</evidence>
<dbReference type="Proteomes" id="UP001501094">
    <property type="component" value="Unassembled WGS sequence"/>
</dbReference>
<evidence type="ECO:0000256" key="3">
    <source>
        <dbReference type="ARBA" id="ARBA00022801"/>
    </source>
</evidence>